<protein>
    <submittedName>
        <fullName evidence="1">Uncharacterized protein</fullName>
    </submittedName>
</protein>
<dbReference type="AlphaFoldDB" id="E4TZS4"/>
<accession>E4TZS4</accession>
<dbReference type="OrthoDB" id="1418816at2"/>
<dbReference type="HOGENOM" id="CLU_1102259_0_0_7"/>
<keyword evidence="2" id="KW-1185">Reference proteome</keyword>
<dbReference type="STRING" id="709032.Sulku_1519"/>
<reference evidence="1 2" key="1">
    <citation type="journal article" date="2012" name="Stand. Genomic Sci.">
        <title>Complete genome sequence of the sulfur compounds oxidizing chemolithoautotroph Sulfuricurvum kujiense type strain (YK-1(T)).</title>
        <authorList>
            <person name="Han C."/>
            <person name="Kotsyurbenko O."/>
            <person name="Chertkov O."/>
            <person name="Held B."/>
            <person name="Lapidus A."/>
            <person name="Nolan M."/>
            <person name="Lucas S."/>
            <person name="Hammon N."/>
            <person name="Deshpande S."/>
            <person name="Cheng J.F."/>
            <person name="Tapia R."/>
            <person name="Goodwin L.A."/>
            <person name="Pitluck S."/>
            <person name="Liolios K."/>
            <person name="Pagani I."/>
            <person name="Ivanova N."/>
            <person name="Mavromatis K."/>
            <person name="Mikhailova N."/>
            <person name="Pati A."/>
            <person name="Chen A."/>
            <person name="Palaniappan K."/>
            <person name="Land M."/>
            <person name="Hauser L."/>
            <person name="Chang Y.J."/>
            <person name="Jeffries C.D."/>
            <person name="Brambilla E.M."/>
            <person name="Rohde M."/>
            <person name="Spring S."/>
            <person name="Sikorski J."/>
            <person name="Goker M."/>
            <person name="Woyke T."/>
            <person name="Bristow J."/>
            <person name="Eisen J.A."/>
            <person name="Markowitz V."/>
            <person name="Hugenholtz P."/>
            <person name="Kyrpides N.C."/>
            <person name="Klenk H.P."/>
            <person name="Detter J.C."/>
        </authorList>
    </citation>
    <scope>NUCLEOTIDE SEQUENCE [LARGE SCALE GENOMIC DNA]</scope>
    <source>
        <strain evidence="2">ATCC BAA-921 / DSM 16994 / JCM 11577 / YK-1</strain>
    </source>
</reference>
<dbReference type="KEGG" id="sku:Sulku_1519"/>
<evidence type="ECO:0000313" key="2">
    <source>
        <dbReference type="Proteomes" id="UP000008721"/>
    </source>
</evidence>
<dbReference type="EMBL" id="CP002355">
    <property type="protein sequence ID" value="ADR34181.1"/>
    <property type="molecule type" value="Genomic_DNA"/>
</dbReference>
<name>E4TZS4_SULKY</name>
<dbReference type="eggNOG" id="ENOG50344M1">
    <property type="taxonomic scope" value="Bacteria"/>
</dbReference>
<dbReference type="RefSeq" id="WP_013460378.1">
    <property type="nucleotide sequence ID" value="NC_014762.1"/>
</dbReference>
<sequence>MEWQVTLAISGPITVNQKIRFNTEKGFDDPFWSNIQITAVQHGVKMDIVARADNQEEANEAALYFAGQALDYLCLTINLPLYVSQSGTQFKPLNENVKRILTREDWINSFRQAREIAIDRRTLSRSLSWYRKGMVSEDPIDSFLSYWSSLESIGSRFAEDNQRTRSGIINKICNCFDQMWGSCNEWKIIPSSSDKLNYFHHLRNGIAHGFISVDIDTIKVISTELAIIKNLSYEFLQDWKSRGVNPEPYAER</sequence>
<dbReference type="Proteomes" id="UP000008721">
    <property type="component" value="Chromosome"/>
</dbReference>
<proteinExistence type="predicted"/>
<gene>
    <name evidence="1" type="ordered locus">Sulku_1519</name>
</gene>
<organism evidence="1 2">
    <name type="scientific">Sulfuricurvum kujiense (strain ATCC BAA-921 / DSM 16994 / JCM 11577 / YK-1)</name>
    <dbReference type="NCBI Taxonomy" id="709032"/>
    <lineage>
        <taxon>Bacteria</taxon>
        <taxon>Pseudomonadati</taxon>
        <taxon>Campylobacterota</taxon>
        <taxon>Epsilonproteobacteria</taxon>
        <taxon>Campylobacterales</taxon>
        <taxon>Sulfurimonadaceae</taxon>
        <taxon>Sulfuricurvum</taxon>
    </lineage>
</organism>
<evidence type="ECO:0000313" key="1">
    <source>
        <dbReference type="EMBL" id="ADR34181.1"/>
    </source>
</evidence>